<dbReference type="SUPFAM" id="SSF50486">
    <property type="entry name" value="FMT C-terminal domain-like"/>
    <property type="match status" value="1"/>
</dbReference>
<dbReference type="InterPro" id="IPR044135">
    <property type="entry name" value="Met-tRNA-FMT_C"/>
</dbReference>
<dbReference type="InterPro" id="IPR005793">
    <property type="entry name" value="Formyl_trans_C"/>
</dbReference>
<comment type="function">
    <text evidence="1 8">Attaches a formyl group to the free amino group of methionyl-tRNA(fMet). The formyl group appears to play a dual role in the initiator identity of N-formylmethionyl-tRNA by promoting its recognition by IF2 and preventing the misappropriation of this tRNA by the elongation apparatus.</text>
</comment>
<dbReference type="InterPro" id="IPR001555">
    <property type="entry name" value="GART_AS"/>
</dbReference>
<evidence type="ECO:0000256" key="5">
    <source>
        <dbReference type="ARBA" id="ARBA00022679"/>
    </source>
</evidence>
<dbReference type="RefSeq" id="WP_039999350.1">
    <property type="nucleotide sequence ID" value="NZ_CALMTF010000129.1"/>
</dbReference>
<dbReference type="AlphaFoldDB" id="A0A181C8A1"/>
<evidence type="ECO:0000313" key="10">
    <source>
        <dbReference type="Proteomes" id="UP000502533"/>
    </source>
</evidence>
<dbReference type="PANTHER" id="PTHR11138:SF5">
    <property type="entry name" value="METHIONYL-TRNA FORMYLTRANSFERASE, MITOCHONDRIAL"/>
    <property type="match status" value="1"/>
</dbReference>
<evidence type="ECO:0000256" key="8">
    <source>
        <dbReference type="HAMAP-Rule" id="MF_00182"/>
    </source>
</evidence>
<dbReference type="InterPro" id="IPR005794">
    <property type="entry name" value="Fmt"/>
</dbReference>
<dbReference type="Pfam" id="PF02911">
    <property type="entry name" value="Formyl_trans_C"/>
    <property type="match status" value="1"/>
</dbReference>
<sequence length="311" mass="33273">MRLAFMGTPDFAVPALRALHQAGHDIVTVYSQPPRPAGRGKKLRPSPVQQAAEELGIAVRTPLSLRRNAEEHAHFRNLDLDAAVVAAYGLILPVDMLEAPRRGCLNIHASLLPRWRGAAPIQAAILAGDSESGVTIMQMDAGLDTGAMLLRDHVALTPRTTATTLHDDLAAMGGRLIVEALRQPPHPGTPQPDTGVTYVQRLSREDGRIDWRTPATTIDRQIRALTPWPGTFTVLDGTVIKIGAAEIAPGGTPAAPGTVMDDRLHVACGDGTILRITRLQRPGRGMMEAGDFLRGQAIAPGTRLGMEQPDA</sequence>
<dbReference type="Proteomes" id="UP000502533">
    <property type="component" value="Chromosome"/>
</dbReference>
<dbReference type="Gene3D" id="3.40.50.170">
    <property type="entry name" value="Formyl transferase, N-terminal domain"/>
    <property type="match status" value="1"/>
</dbReference>
<evidence type="ECO:0000256" key="7">
    <source>
        <dbReference type="ARBA" id="ARBA00048558"/>
    </source>
</evidence>
<evidence type="ECO:0000256" key="2">
    <source>
        <dbReference type="ARBA" id="ARBA00010699"/>
    </source>
</evidence>
<dbReference type="SUPFAM" id="SSF53328">
    <property type="entry name" value="Formyltransferase"/>
    <property type="match status" value="1"/>
</dbReference>
<dbReference type="PANTHER" id="PTHR11138">
    <property type="entry name" value="METHIONYL-TRNA FORMYLTRANSFERASE"/>
    <property type="match status" value="1"/>
</dbReference>
<accession>A0A181C8A1</accession>
<dbReference type="InterPro" id="IPR036477">
    <property type="entry name" value="Formyl_transf_N_sf"/>
</dbReference>
<evidence type="ECO:0000313" key="9">
    <source>
        <dbReference type="EMBL" id="QIP34698.1"/>
    </source>
</evidence>
<dbReference type="HAMAP" id="MF_00182">
    <property type="entry name" value="Formyl_trans"/>
    <property type="match status" value="1"/>
</dbReference>
<name>A0A181C8A1_9PROT</name>
<comment type="catalytic activity">
    <reaction evidence="7 8">
        <text>L-methionyl-tRNA(fMet) + (6R)-10-formyltetrahydrofolate = N-formyl-L-methionyl-tRNA(fMet) + (6S)-5,6,7,8-tetrahydrofolate + H(+)</text>
        <dbReference type="Rhea" id="RHEA:24380"/>
        <dbReference type="Rhea" id="RHEA-COMP:9952"/>
        <dbReference type="Rhea" id="RHEA-COMP:9953"/>
        <dbReference type="ChEBI" id="CHEBI:15378"/>
        <dbReference type="ChEBI" id="CHEBI:57453"/>
        <dbReference type="ChEBI" id="CHEBI:78530"/>
        <dbReference type="ChEBI" id="CHEBI:78844"/>
        <dbReference type="ChEBI" id="CHEBI:195366"/>
        <dbReference type="EC" id="2.1.2.9"/>
    </reaction>
</comment>
<evidence type="ECO:0000256" key="6">
    <source>
        <dbReference type="ARBA" id="ARBA00022917"/>
    </source>
</evidence>
<dbReference type="InterPro" id="IPR041711">
    <property type="entry name" value="Met-tRNA-FMT_N"/>
</dbReference>
<evidence type="ECO:0000256" key="3">
    <source>
        <dbReference type="ARBA" id="ARBA00012261"/>
    </source>
</evidence>
<dbReference type="GO" id="GO:0005829">
    <property type="term" value="C:cytosol"/>
    <property type="evidence" value="ECO:0007669"/>
    <property type="project" value="TreeGrafter"/>
</dbReference>
<keyword evidence="5 8" id="KW-0808">Transferase</keyword>
<proteinExistence type="inferred from homology"/>
<dbReference type="CDD" id="cd08646">
    <property type="entry name" value="FMT_core_Met-tRNA-FMT_N"/>
    <property type="match status" value="1"/>
</dbReference>
<evidence type="ECO:0000256" key="1">
    <source>
        <dbReference type="ARBA" id="ARBA00002606"/>
    </source>
</evidence>
<keyword evidence="6 8" id="KW-0648">Protein biosynthesis</keyword>
<protein>
    <recommendedName>
        <fullName evidence="4 8">Methionyl-tRNA formyltransferase</fullName>
        <ecNumber evidence="3 8">2.1.2.9</ecNumber>
    </recommendedName>
</protein>
<dbReference type="Gene3D" id="3.10.25.10">
    <property type="entry name" value="Formyl transferase, C-terminal domain"/>
    <property type="match status" value="1"/>
</dbReference>
<dbReference type="PROSITE" id="PS00373">
    <property type="entry name" value="GART"/>
    <property type="match status" value="1"/>
</dbReference>
<dbReference type="NCBIfam" id="TIGR00460">
    <property type="entry name" value="fmt"/>
    <property type="match status" value="1"/>
</dbReference>
<dbReference type="EMBL" id="CP050139">
    <property type="protein sequence ID" value="QIP34698.1"/>
    <property type="molecule type" value="Genomic_DNA"/>
</dbReference>
<dbReference type="GeneID" id="85021239"/>
<dbReference type="Pfam" id="PF00551">
    <property type="entry name" value="Formyl_trans_N"/>
    <property type="match status" value="1"/>
</dbReference>
<dbReference type="CDD" id="cd08704">
    <property type="entry name" value="Met_tRNA_FMT_C"/>
    <property type="match status" value="1"/>
</dbReference>
<feature type="binding site" evidence="8">
    <location>
        <begin position="110"/>
        <end position="113"/>
    </location>
    <ligand>
        <name>(6S)-5,6,7,8-tetrahydrofolate</name>
        <dbReference type="ChEBI" id="CHEBI:57453"/>
    </ligand>
</feature>
<comment type="similarity">
    <text evidence="2 8">Belongs to the Fmt family.</text>
</comment>
<reference evidence="9 10" key="1">
    <citation type="submission" date="2020-03" db="EMBL/GenBank/DDBJ databases">
        <title>Isolation of cellulose-producing strains, genome characterization and application of the synthesized cellulose films as an economical and sustainable material for piezoelectric sensor construction.</title>
        <authorList>
            <person name="Mangayil R.K."/>
        </authorList>
    </citation>
    <scope>NUCLEOTIDE SEQUENCE [LARGE SCALE GENOMIC DNA]</scope>
    <source>
        <strain evidence="9 10">ENS 9a1a</strain>
    </source>
</reference>
<keyword evidence="10" id="KW-1185">Reference proteome</keyword>
<dbReference type="InterPro" id="IPR037022">
    <property type="entry name" value="Formyl_trans_C_sf"/>
</dbReference>
<dbReference type="EC" id="2.1.2.9" evidence="3 8"/>
<dbReference type="GO" id="GO:0004479">
    <property type="term" value="F:methionyl-tRNA formyltransferase activity"/>
    <property type="evidence" value="ECO:0007669"/>
    <property type="project" value="UniProtKB-UniRule"/>
</dbReference>
<evidence type="ECO:0000256" key="4">
    <source>
        <dbReference type="ARBA" id="ARBA00016014"/>
    </source>
</evidence>
<gene>
    <name evidence="8" type="primary">fmt</name>
    <name evidence="9" type="ORF">GWK63_03640</name>
</gene>
<dbReference type="InterPro" id="IPR002376">
    <property type="entry name" value="Formyl_transf_N"/>
</dbReference>
<dbReference type="KEGG" id="kre:GWK63_03640"/>
<organism evidence="9 10">
    <name type="scientific">Komagataeibacter rhaeticus</name>
    <dbReference type="NCBI Taxonomy" id="215221"/>
    <lineage>
        <taxon>Bacteria</taxon>
        <taxon>Pseudomonadati</taxon>
        <taxon>Pseudomonadota</taxon>
        <taxon>Alphaproteobacteria</taxon>
        <taxon>Acetobacterales</taxon>
        <taxon>Acetobacteraceae</taxon>
        <taxon>Komagataeibacter</taxon>
    </lineage>
</organism>
<dbReference type="InterPro" id="IPR011034">
    <property type="entry name" value="Formyl_transferase-like_C_sf"/>
</dbReference>